<dbReference type="Proteomes" id="UP000183685">
    <property type="component" value="Unassembled WGS sequence"/>
</dbReference>
<evidence type="ECO:0000313" key="1">
    <source>
        <dbReference type="EMBL" id="SDD82097.1"/>
    </source>
</evidence>
<proteinExistence type="predicted"/>
<dbReference type="EMBL" id="FNAK01000003">
    <property type="protein sequence ID" value="SDD82097.1"/>
    <property type="molecule type" value="Genomic_DNA"/>
</dbReference>
<organism evidence="1 2">
    <name type="scientific">Kordiimonas lacus</name>
    <dbReference type="NCBI Taxonomy" id="637679"/>
    <lineage>
        <taxon>Bacteria</taxon>
        <taxon>Pseudomonadati</taxon>
        <taxon>Pseudomonadota</taxon>
        <taxon>Alphaproteobacteria</taxon>
        <taxon>Kordiimonadales</taxon>
        <taxon>Kordiimonadaceae</taxon>
        <taxon>Kordiimonas</taxon>
    </lineage>
</organism>
<dbReference type="RefSeq" id="WP_068301875.1">
    <property type="nucleotide sequence ID" value="NZ_DAIOMO010000002.1"/>
</dbReference>
<evidence type="ECO:0000313" key="2">
    <source>
        <dbReference type="Proteomes" id="UP000183685"/>
    </source>
</evidence>
<name>A0A1G6XXD9_9PROT</name>
<sequence length="59" mass="6667">MARRTVTLKAALPHGTFYWVTDVEAASEEEAVVAAENLFLAEMENIDEWEFTDFEVSDA</sequence>
<dbReference type="AlphaFoldDB" id="A0A1G6XXD9"/>
<gene>
    <name evidence="1" type="ORF">SAMN04488071_1383</name>
</gene>
<protein>
    <submittedName>
        <fullName evidence="1">Uncharacterized protein</fullName>
    </submittedName>
</protein>
<accession>A0A1G6XXD9</accession>
<keyword evidence="2" id="KW-1185">Reference proteome</keyword>
<reference evidence="1 2" key="1">
    <citation type="submission" date="2016-10" db="EMBL/GenBank/DDBJ databases">
        <authorList>
            <person name="de Groot N.N."/>
        </authorList>
    </citation>
    <scope>NUCLEOTIDE SEQUENCE [LARGE SCALE GENOMIC DNA]</scope>
    <source>
        <strain evidence="1 2">CGMCC 1.9109</strain>
    </source>
</reference>